<evidence type="ECO:0000256" key="1">
    <source>
        <dbReference type="SAM" id="MobiDB-lite"/>
    </source>
</evidence>
<accession>A0A849K3Q4</accession>
<reference evidence="2 3" key="1">
    <citation type="submission" date="2020-05" db="EMBL/GenBank/DDBJ databases">
        <title>Genome sequence of Isoptericola sp. JC619 isolated from Chilika lagoon, India.</title>
        <authorList>
            <person name="Kumar D."/>
            <person name="Appam K."/>
            <person name="Gandham S."/>
            <person name="Uppada J."/>
            <person name="Sasikala C."/>
            <person name="Venkata Ramana C."/>
        </authorList>
    </citation>
    <scope>NUCLEOTIDE SEQUENCE [LARGE SCALE GENOMIC DNA]</scope>
    <source>
        <strain evidence="2 3">JC619</strain>
    </source>
</reference>
<feature type="region of interest" description="Disordered" evidence="1">
    <location>
        <begin position="1"/>
        <end position="82"/>
    </location>
</feature>
<dbReference type="EMBL" id="JABFAJ010000019">
    <property type="protein sequence ID" value="NNU27938.1"/>
    <property type="molecule type" value="Genomic_DNA"/>
</dbReference>
<protein>
    <recommendedName>
        <fullName evidence="4">DUF5709 domain-containing protein</fullName>
    </recommendedName>
</protein>
<dbReference type="RefSeq" id="WP_171247447.1">
    <property type="nucleotide sequence ID" value="NZ_JABFAJ010000019.1"/>
</dbReference>
<gene>
    <name evidence="2" type="ORF">HLI28_10340</name>
</gene>
<name>A0A849K3Q4_9MICO</name>
<dbReference type="Proteomes" id="UP000557204">
    <property type="component" value="Unassembled WGS sequence"/>
</dbReference>
<evidence type="ECO:0008006" key="4">
    <source>
        <dbReference type="Google" id="ProtNLM"/>
    </source>
</evidence>
<feature type="compositionally biased region" description="Acidic residues" evidence="1">
    <location>
        <begin position="60"/>
        <end position="75"/>
    </location>
</feature>
<evidence type="ECO:0000313" key="2">
    <source>
        <dbReference type="EMBL" id="NNU27938.1"/>
    </source>
</evidence>
<keyword evidence="3" id="KW-1185">Reference proteome</keyword>
<comment type="caution">
    <text evidence="2">The sequence shown here is derived from an EMBL/GenBank/DDBJ whole genome shotgun (WGS) entry which is preliminary data.</text>
</comment>
<sequence length="82" mass="8673">MSTTPNDAWRDAGLETPDDTTSLVEEAGAPPARPQHEAEVEDYHPGFPRPDLEGSANEADVVEQDIEVPSDDPDDLGGTASA</sequence>
<dbReference type="AlphaFoldDB" id="A0A849K3Q4"/>
<proteinExistence type="predicted"/>
<evidence type="ECO:0000313" key="3">
    <source>
        <dbReference type="Proteomes" id="UP000557204"/>
    </source>
</evidence>
<organism evidence="2 3">
    <name type="scientific">Isoptericola sediminis</name>
    <dbReference type="NCBI Taxonomy" id="2733572"/>
    <lineage>
        <taxon>Bacteria</taxon>
        <taxon>Bacillati</taxon>
        <taxon>Actinomycetota</taxon>
        <taxon>Actinomycetes</taxon>
        <taxon>Micrococcales</taxon>
        <taxon>Promicromonosporaceae</taxon>
        <taxon>Isoptericola</taxon>
    </lineage>
</organism>
<feature type="compositionally biased region" description="Basic and acidic residues" evidence="1">
    <location>
        <begin position="34"/>
        <end position="44"/>
    </location>
</feature>